<dbReference type="Gene3D" id="1.10.30.50">
    <property type="match status" value="1"/>
</dbReference>
<dbReference type="CDD" id="cd00085">
    <property type="entry name" value="HNHc"/>
    <property type="match status" value="1"/>
</dbReference>
<accession>A0ABV2PRD2</accession>
<proteinExistence type="predicted"/>
<sequence>MNLTKCSDVQSSDVKGCKYCGKEFKKKHRNHLFCSKKCANENYKTHQSTYKPKNEIFSKTCLLCENKFETKIFNQLYCSGECGKQYRQMKYMQSRKLKGFKPANRKCLNCGKEFVFDLRKQSGKKYCNDKCGYEYNLKNRRKRKNSADNLKEIVTNKVKRILEQAKNTKPTTALGITISEYVLTSFTEKVKEEILERDGHRCYVCESDCEELEIHHILKRRLGGSNDPENLITLCVKCHRAIETNFEEHALRVCYKKAKQVINGYKDSGLTNVEKINSLRFVLEGAFDTLSGEEEFDKDELLLKINEVLIQTE</sequence>
<dbReference type="Proteomes" id="UP001549363">
    <property type="component" value="Unassembled WGS sequence"/>
</dbReference>
<dbReference type="InterPro" id="IPR003615">
    <property type="entry name" value="HNH_nuc"/>
</dbReference>
<name>A0ABV2PRD2_9BACI</name>
<gene>
    <name evidence="2" type="ORF">ABIA69_004546</name>
</gene>
<dbReference type="SMART" id="SM00507">
    <property type="entry name" value="HNHc"/>
    <property type="match status" value="1"/>
</dbReference>
<keyword evidence="3" id="KW-1185">Reference proteome</keyword>
<dbReference type="Pfam" id="PF01844">
    <property type="entry name" value="HNH"/>
    <property type="match status" value="1"/>
</dbReference>
<reference evidence="2 3" key="1">
    <citation type="submission" date="2024-06" db="EMBL/GenBank/DDBJ databases">
        <title>Sorghum-associated microbial communities from plants grown in Nebraska, USA.</title>
        <authorList>
            <person name="Schachtman D."/>
        </authorList>
    </citation>
    <scope>NUCLEOTIDE SEQUENCE [LARGE SCALE GENOMIC DNA]</scope>
    <source>
        <strain evidence="2 3">736</strain>
    </source>
</reference>
<dbReference type="InterPro" id="IPR002711">
    <property type="entry name" value="HNH"/>
</dbReference>
<evidence type="ECO:0000259" key="1">
    <source>
        <dbReference type="SMART" id="SM00507"/>
    </source>
</evidence>
<dbReference type="EMBL" id="JBEPSB010000038">
    <property type="protein sequence ID" value="MET4563349.1"/>
    <property type="molecule type" value="Genomic_DNA"/>
</dbReference>
<comment type="caution">
    <text evidence="2">The sequence shown here is derived from an EMBL/GenBank/DDBJ whole genome shotgun (WGS) entry which is preliminary data.</text>
</comment>
<feature type="domain" description="HNH nuclease" evidence="1">
    <location>
        <begin position="189"/>
        <end position="240"/>
    </location>
</feature>
<organism evidence="2 3">
    <name type="scientific">Lysinibacillus parviboronicapiens</name>
    <dbReference type="NCBI Taxonomy" id="436516"/>
    <lineage>
        <taxon>Bacteria</taxon>
        <taxon>Bacillati</taxon>
        <taxon>Bacillota</taxon>
        <taxon>Bacilli</taxon>
        <taxon>Bacillales</taxon>
        <taxon>Bacillaceae</taxon>
        <taxon>Lysinibacillus</taxon>
    </lineage>
</organism>
<evidence type="ECO:0000313" key="2">
    <source>
        <dbReference type="EMBL" id="MET4563349.1"/>
    </source>
</evidence>
<dbReference type="RefSeq" id="WP_354473197.1">
    <property type="nucleotide sequence ID" value="NZ_JBEPSB010000038.1"/>
</dbReference>
<evidence type="ECO:0000313" key="3">
    <source>
        <dbReference type="Proteomes" id="UP001549363"/>
    </source>
</evidence>
<protein>
    <recommendedName>
        <fullName evidence="1">HNH nuclease domain-containing protein</fullName>
    </recommendedName>
</protein>